<dbReference type="PROSITE" id="PS51420">
    <property type="entry name" value="RHO"/>
    <property type="match status" value="1"/>
</dbReference>
<keyword evidence="4" id="KW-0488">Methylation</keyword>
<sequence>MSQPTQKIYRRKLVIIGDGFIGKTSLLEVFTKGYFPTHYIPTVFENYVTDCRVDGRSVQLSLWDTAGQEDYDRLRPLAYSKANVIIIGFAVNSSDSFENATQKWADEVLEKCTNVPVILVGLKKDLREDPIALEELRSKSQDFVNNSEASERARSMRARQYLECSSLTGEGVDDVFEAATRASLLTDNEEDPSGCCVLL</sequence>
<evidence type="ECO:0000313" key="11">
    <source>
        <dbReference type="Proteomes" id="UP000235371"/>
    </source>
</evidence>
<evidence type="ECO:0000256" key="4">
    <source>
        <dbReference type="ARBA" id="ARBA00022481"/>
    </source>
</evidence>
<reference evidence="10 11" key="1">
    <citation type="submission" date="2016-04" db="EMBL/GenBank/DDBJ databases">
        <title>A degradative enzymes factory behind the ericoid mycorrhizal symbiosis.</title>
        <authorList>
            <consortium name="DOE Joint Genome Institute"/>
            <person name="Martino E."/>
            <person name="Morin E."/>
            <person name="Grelet G."/>
            <person name="Kuo A."/>
            <person name="Kohler A."/>
            <person name="Daghino S."/>
            <person name="Barry K."/>
            <person name="Choi C."/>
            <person name="Cichocki N."/>
            <person name="Clum A."/>
            <person name="Copeland A."/>
            <person name="Hainaut M."/>
            <person name="Haridas S."/>
            <person name="Labutti K."/>
            <person name="Lindquist E."/>
            <person name="Lipzen A."/>
            <person name="Khouja H.-R."/>
            <person name="Murat C."/>
            <person name="Ohm R."/>
            <person name="Olson A."/>
            <person name="Spatafora J."/>
            <person name="Veneault-Fourrey C."/>
            <person name="Henrissat B."/>
            <person name="Grigoriev I."/>
            <person name="Martin F."/>
            <person name="Perotto S."/>
        </authorList>
    </citation>
    <scope>NUCLEOTIDE SEQUENCE [LARGE SCALE GENOMIC DNA]</scope>
    <source>
        <strain evidence="10 11">E</strain>
    </source>
</reference>
<dbReference type="PROSITE" id="PS51421">
    <property type="entry name" value="RAS"/>
    <property type="match status" value="1"/>
</dbReference>
<dbReference type="PRINTS" id="PR00449">
    <property type="entry name" value="RASTRNSFRMNG"/>
</dbReference>
<protein>
    <recommendedName>
        <fullName evidence="12">GTP-binding protein rho2</fullName>
    </recommendedName>
</protein>
<keyword evidence="5" id="KW-0547">Nucleotide-binding</keyword>
<dbReference type="GO" id="GO:0003924">
    <property type="term" value="F:GTPase activity"/>
    <property type="evidence" value="ECO:0007669"/>
    <property type="project" value="InterPro"/>
</dbReference>
<dbReference type="EMBL" id="KZ613786">
    <property type="protein sequence ID" value="PMD61720.1"/>
    <property type="molecule type" value="Genomic_DNA"/>
</dbReference>
<dbReference type="InParanoid" id="A0A2J6TFD1"/>
<dbReference type="GO" id="GO:0007163">
    <property type="term" value="P:establishment or maintenance of cell polarity"/>
    <property type="evidence" value="ECO:0007669"/>
    <property type="project" value="UniProtKB-ARBA"/>
</dbReference>
<organism evidence="10 11">
    <name type="scientific">Hyaloscypha bicolor E</name>
    <dbReference type="NCBI Taxonomy" id="1095630"/>
    <lineage>
        <taxon>Eukaryota</taxon>
        <taxon>Fungi</taxon>
        <taxon>Dikarya</taxon>
        <taxon>Ascomycota</taxon>
        <taxon>Pezizomycotina</taxon>
        <taxon>Leotiomycetes</taxon>
        <taxon>Helotiales</taxon>
        <taxon>Hyaloscyphaceae</taxon>
        <taxon>Hyaloscypha</taxon>
        <taxon>Hyaloscypha bicolor</taxon>
    </lineage>
</organism>
<evidence type="ECO:0000313" key="10">
    <source>
        <dbReference type="EMBL" id="PMD61720.1"/>
    </source>
</evidence>
<evidence type="ECO:0000256" key="7">
    <source>
        <dbReference type="ARBA" id="ARBA00023136"/>
    </source>
</evidence>
<evidence type="ECO:0000256" key="6">
    <source>
        <dbReference type="ARBA" id="ARBA00023134"/>
    </source>
</evidence>
<dbReference type="NCBIfam" id="TIGR00231">
    <property type="entry name" value="small_GTP"/>
    <property type="match status" value="1"/>
</dbReference>
<evidence type="ECO:0008006" key="12">
    <source>
        <dbReference type="Google" id="ProtNLM"/>
    </source>
</evidence>
<dbReference type="PANTHER" id="PTHR24072">
    <property type="entry name" value="RHO FAMILY GTPASE"/>
    <property type="match status" value="1"/>
</dbReference>
<comment type="subcellular location">
    <subcellularLocation>
        <location evidence="1">Cell membrane</location>
        <topology evidence="1">Lipid-anchor</topology>
    </subcellularLocation>
</comment>
<dbReference type="SMART" id="SM00174">
    <property type="entry name" value="RHO"/>
    <property type="match status" value="1"/>
</dbReference>
<dbReference type="GO" id="GO:0005525">
    <property type="term" value="F:GTP binding"/>
    <property type="evidence" value="ECO:0007669"/>
    <property type="project" value="UniProtKB-KW"/>
</dbReference>
<evidence type="ECO:0000256" key="9">
    <source>
        <dbReference type="ARBA" id="ARBA00023289"/>
    </source>
</evidence>
<dbReference type="InterPro" id="IPR003578">
    <property type="entry name" value="Small_GTPase_Rho"/>
</dbReference>
<evidence type="ECO:0000256" key="8">
    <source>
        <dbReference type="ARBA" id="ARBA00023288"/>
    </source>
</evidence>
<dbReference type="InterPro" id="IPR005225">
    <property type="entry name" value="Small_GTP-bd"/>
</dbReference>
<dbReference type="Gene3D" id="3.40.50.300">
    <property type="entry name" value="P-loop containing nucleotide triphosphate hydrolases"/>
    <property type="match status" value="1"/>
</dbReference>
<dbReference type="AlphaFoldDB" id="A0A2J6TFD1"/>
<dbReference type="RefSeq" id="XP_024738624.1">
    <property type="nucleotide sequence ID" value="XM_024880042.1"/>
</dbReference>
<keyword evidence="7" id="KW-0472">Membrane</keyword>
<dbReference type="Proteomes" id="UP000235371">
    <property type="component" value="Unassembled WGS sequence"/>
</dbReference>
<dbReference type="FunCoup" id="A0A2J6TFD1">
    <property type="interactions" value="95"/>
</dbReference>
<name>A0A2J6TFD1_9HELO</name>
<dbReference type="STRING" id="1095630.A0A2J6TFD1"/>
<dbReference type="GO" id="GO:0005886">
    <property type="term" value="C:plasma membrane"/>
    <property type="evidence" value="ECO:0007669"/>
    <property type="project" value="UniProtKB-SubCell"/>
</dbReference>
<dbReference type="PROSITE" id="PS51419">
    <property type="entry name" value="RAB"/>
    <property type="match status" value="1"/>
</dbReference>
<dbReference type="SUPFAM" id="SSF52540">
    <property type="entry name" value="P-loop containing nucleoside triphosphate hydrolases"/>
    <property type="match status" value="1"/>
</dbReference>
<dbReference type="FunFam" id="3.40.50.300:FF:000573">
    <property type="entry name" value="RHO family GTPase Rho2"/>
    <property type="match status" value="1"/>
</dbReference>
<dbReference type="Pfam" id="PF00071">
    <property type="entry name" value="Ras"/>
    <property type="match status" value="1"/>
</dbReference>
<evidence type="ECO:0000256" key="5">
    <source>
        <dbReference type="ARBA" id="ARBA00022741"/>
    </source>
</evidence>
<accession>A0A2J6TFD1</accession>
<keyword evidence="3" id="KW-1003">Cell membrane</keyword>
<keyword evidence="9" id="KW-0636">Prenylation</keyword>
<dbReference type="SMART" id="SM00175">
    <property type="entry name" value="RAB"/>
    <property type="match status" value="1"/>
</dbReference>
<keyword evidence="11" id="KW-1185">Reference proteome</keyword>
<dbReference type="OrthoDB" id="8830751at2759"/>
<evidence type="ECO:0000256" key="1">
    <source>
        <dbReference type="ARBA" id="ARBA00004193"/>
    </source>
</evidence>
<keyword evidence="6" id="KW-0342">GTP-binding</keyword>
<comment type="similarity">
    <text evidence="2">Belongs to the small GTPase superfamily. Rho family.</text>
</comment>
<dbReference type="InterPro" id="IPR001806">
    <property type="entry name" value="Small_GTPase"/>
</dbReference>
<dbReference type="GO" id="GO:0007264">
    <property type="term" value="P:small GTPase-mediated signal transduction"/>
    <property type="evidence" value="ECO:0007669"/>
    <property type="project" value="InterPro"/>
</dbReference>
<dbReference type="InterPro" id="IPR027417">
    <property type="entry name" value="P-loop_NTPase"/>
</dbReference>
<dbReference type="SMART" id="SM00176">
    <property type="entry name" value="RAN"/>
    <property type="match status" value="1"/>
</dbReference>
<dbReference type="SMART" id="SM00173">
    <property type="entry name" value="RAS"/>
    <property type="match status" value="1"/>
</dbReference>
<gene>
    <name evidence="10" type="ORF">K444DRAFT_611952</name>
</gene>
<keyword evidence="8" id="KW-0449">Lipoprotein</keyword>
<evidence type="ECO:0000256" key="2">
    <source>
        <dbReference type="ARBA" id="ARBA00010142"/>
    </source>
</evidence>
<proteinExistence type="inferred from homology"/>
<evidence type="ECO:0000256" key="3">
    <source>
        <dbReference type="ARBA" id="ARBA00022475"/>
    </source>
</evidence>
<dbReference type="GeneID" id="36588119"/>